<dbReference type="EMBL" id="KL198091">
    <property type="protein sequence ID" value="KDQ08373.1"/>
    <property type="molecule type" value="Genomic_DNA"/>
</dbReference>
<dbReference type="HOGENOM" id="CLU_1885445_0_0_1"/>
<dbReference type="InParanoid" id="A0A067LYB0"/>
<protein>
    <submittedName>
        <fullName evidence="1">Uncharacterized protein</fullName>
    </submittedName>
</protein>
<accession>A0A067LYB0</accession>
<gene>
    <name evidence="1" type="ORF">BOTBODRAFT_69796</name>
</gene>
<organism evidence="1 2">
    <name type="scientific">Botryobasidium botryosum (strain FD-172 SS1)</name>
    <dbReference type="NCBI Taxonomy" id="930990"/>
    <lineage>
        <taxon>Eukaryota</taxon>
        <taxon>Fungi</taxon>
        <taxon>Dikarya</taxon>
        <taxon>Basidiomycota</taxon>
        <taxon>Agaricomycotina</taxon>
        <taxon>Agaricomycetes</taxon>
        <taxon>Cantharellales</taxon>
        <taxon>Botryobasidiaceae</taxon>
        <taxon>Botryobasidium</taxon>
    </lineage>
</organism>
<keyword evidence="2" id="KW-1185">Reference proteome</keyword>
<dbReference type="AlphaFoldDB" id="A0A067LYB0"/>
<evidence type="ECO:0000313" key="1">
    <source>
        <dbReference type="EMBL" id="KDQ08373.1"/>
    </source>
</evidence>
<proteinExistence type="predicted"/>
<sequence>MAVSNTELRRLPKAIHLSSYIAHDPNGLSTATWCDEYGAQVGVSSLSQFIPDKGVGNPLEAHSAAAFEALKNTDIALATDGESWEDIHFTILSEFNTPEAADGISTPTQVREFIEEVVSRPLDSPIAFENIMRRN</sequence>
<evidence type="ECO:0000313" key="2">
    <source>
        <dbReference type="Proteomes" id="UP000027195"/>
    </source>
</evidence>
<dbReference type="Proteomes" id="UP000027195">
    <property type="component" value="Unassembled WGS sequence"/>
</dbReference>
<reference evidence="2" key="1">
    <citation type="journal article" date="2014" name="Proc. Natl. Acad. Sci. U.S.A.">
        <title>Extensive sampling of basidiomycete genomes demonstrates inadequacy of the white-rot/brown-rot paradigm for wood decay fungi.</title>
        <authorList>
            <person name="Riley R."/>
            <person name="Salamov A.A."/>
            <person name="Brown D.W."/>
            <person name="Nagy L.G."/>
            <person name="Floudas D."/>
            <person name="Held B.W."/>
            <person name="Levasseur A."/>
            <person name="Lombard V."/>
            <person name="Morin E."/>
            <person name="Otillar R."/>
            <person name="Lindquist E.A."/>
            <person name="Sun H."/>
            <person name="LaButti K.M."/>
            <person name="Schmutz J."/>
            <person name="Jabbour D."/>
            <person name="Luo H."/>
            <person name="Baker S.E."/>
            <person name="Pisabarro A.G."/>
            <person name="Walton J.D."/>
            <person name="Blanchette R.A."/>
            <person name="Henrissat B."/>
            <person name="Martin F."/>
            <person name="Cullen D."/>
            <person name="Hibbett D.S."/>
            <person name="Grigoriev I.V."/>
        </authorList>
    </citation>
    <scope>NUCLEOTIDE SEQUENCE [LARGE SCALE GENOMIC DNA]</scope>
    <source>
        <strain evidence="2">FD-172 SS1</strain>
    </source>
</reference>
<name>A0A067LYB0_BOTB1</name>